<keyword evidence="1" id="KW-0493">Microtubule</keyword>
<keyword evidence="2" id="KW-0505">Motor protein</keyword>
<dbReference type="PANTHER" id="PTHR21180:SF32">
    <property type="entry name" value="ENDONUCLEASE_EXONUCLEASE_PHOSPHATASE FAMILY DOMAIN-CONTAINING PROTEIN 1"/>
    <property type="match status" value="1"/>
</dbReference>
<feature type="region of interest" description="Disordered" evidence="4">
    <location>
        <begin position="58"/>
        <end position="89"/>
    </location>
</feature>
<keyword evidence="6" id="KW-1185">Reference proteome</keyword>
<dbReference type="Gene3D" id="1.10.150.280">
    <property type="entry name" value="AF1531-like domain"/>
    <property type="match status" value="1"/>
</dbReference>
<dbReference type="PANTHER" id="PTHR21180">
    <property type="entry name" value="ENDONUCLEASE/EXONUCLEASE/PHOSPHATASE FAMILY DOMAIN-CONTAINING PROTEIN 1"/>
    <property type="match status" value="1"/>
</dbReference>
<evidence type="ECO:0000256" key="1">
    <source>
        <dbReference type="ARBA" id="ARBA00022701"/>
    </source>
</evidence>
<evidence type="ECO:0008006" key="7">
    <source>
        <dbReference type="Google" id="ProtNLM"/>
    </source>
</evidence>
<proteinExistence type="inferred from homology"/>
<accession>A0A835PKN2</accession>
<evidence type="ECO:0000313" key="6">
    <source>
        <dbReference type="Proteomes" id="UP000636800"/>
    </source>
</evidence>
<dbReference type="EMBL" id="JADCNL010000014">
    <property type="protein sequence ID" value="KAG0453108.1"/>
    <property type="molecule type" value="Genomic_DNA"/>
</dbReference>
<dbReference type="Proteomes" id="UP000636800">
    <property type="component" value="Unassembled WGS sequence"/>
</dbReference>
<name>A0A835PKN2_VANPL</name>
<evidence type="ECO:0000256" key="3">
    <source>
        <dbReference type="ARBA" id="ARBA00061615"/>
    </source>
</evidence>
<evidence type="ECO:0000313" key="5">
    <source>
        <dbReference type="EMBL" id="KAG0453108.1"/>
    </source>
</evidence>
<dbReference type="AlphaFoldDB" id="A0A835PKN2"/>
<reference evidence="5 6" key="1">
    <citation type="journal article" date="2020" name="Nat. Food">
        <title>A phased Vanilla planifolia genome enables genetic improvement of flavour and production.</title>
        <authorList>
            <person name="Hasing T."/>
            <person name="Tang H."/>
            <person name="Brym M."/>
            <person name="Khazi F."/>
            <person name="Huang T."/>
            <person name="Chambers A.H."/>
        </authorList>
    </citation>
    <scope>NUCLEOTIDE SEQUENCE [LARGE SCALE GENOMIC DNA]</scope>
    <source>
        <tissue evidence="5">Leaf</tissue>
    </source>
</reference>
<gene>
    <name evidence="5" type="ORF">HPP92_025772</name>
</gene>
<dbReference type="InterPro" id="IPR010994">
    <property type="entry name" value="RuvA_2-like"/>
</dbReference>
<sequence>MSNAVLITCLNSSLCPSSIRTIKLASRVCQLNLPRNDSTRNNKENRKLGPLMDNHVLGSGKKQISDSVSTPRRFQSSRSMVKKPTSSYQSTRKKLFSNASLLANARQSEKPCLQEDDERSKALVTLALEEECSPLPQVAESSSITKEDSLIAMDYDSQSSAWQPAHSIDLDLSCDAEGNAPSNGKNDSCGDLVKHSPTLTQQLREISNTLKTLSYQPVSLCTSVEDGSCSKQLAKDCAEPKTPGFADPSKPSFLEPMNFATPQDKFRTRSRGLKKSLVNECLDFLNSASKEELKQLKGIGEKRANYILELREEMPEPFKEIDDLKELGLSSKQIKGMMAKILADI</sequence>
<dbReference type="OrthoDB" id="274683at2759"/>
<protein>
    <recommendedName>
        <fullName evidence="7">Kinesin-like protein KIF22</fullName>
    </recommendedName>
</protein>
<dbReference type="InterPro" id="IPR051675">
    <property type="entry name" value="Endo/Exo/Phosphatase_dom_1"/>
</dbReference>
<evidence type="ECO:0000256" key="4">
    <source>
        <dbReference type="SAM" id="MobiDB-lite"/>
    </source>
</evidence>
<feature type="compositionally biased region" description="Polar residues" evidence="4">
    <location>
        <begin position="65"/>
        <end position="89"/>
    </location>
</feature>
<dbReference type="Pfam" id="PF12836">
    <property type="entry name" value="HHH_3"/>
    <property type="match status" value="1"/>
</dbReference>
<comment type="caution">
    <text evidence="5">The sequence shown here is derived from an EMBL/GenBank/DDBJ whole genome shotgun (WGS) entry which is preliminary data.</text>
</comment>
<evidence type="ECO:0000256" key="2">
    <source>
        <dbReference type="ARBA" id="ARBA00023175"/>
    </source>
</evidence>
<comment type="similarity">
    <text evidence="3">Belongs to the TRAFAC class myosin-kinesin ATPase superfamily. Kinesin family. KIN-10 subfamily.</text>
</comment>
<organism evidence="5 6">
    <name type="scientific">Vanilla planifolia</name>
    <name type="common">Vanilla</name>
    <dbReference type="NCBI Taxonomy" id="51239"/>
    <lineage>
        <taxon>Eukaryota</taxon>
        <taxon>Viridiplantae</taxon>
        <taxon>Streptophyta</taxon>
        <taxon>Embryophyta</taxon>
        <taxon>Tracheophyta</taxon>
        <taxon>Spermatophyta</taxon>
        <taxon>Magnoliopsida</taxon>
        <taxon>Liliopsida</taxon>
        <taxon>Asparagales</taxon>
        <taxon>Orchidaceae</taxon>
        <taxon>Vanilloideae</taxon>
        <taxon>Vanilleae</taxon>
        <taxon>Vanilla</taxon>
    </lineage>
</organism>
<dbReference type="FunFam" id="1.10.150.280:FF:000003">
    <property type="entry name" value="Kinesin-like protein KIN-10C"/>
    <property type="match status" value="1"/>
</dbReference>
<dbReference type="GO" id="GO:0005874">
    <property type="term" value="C:microtubule"/>
    <property type="evidence" value="ECO:0007669"/>
    <property type="project" value="UniProtKB-KW"/>
</dbReference>
<dbReference type="SUPFAM" id="SSF47781">
    <property type="entry name" value="RuvA domain 2-like"/>
    <property type="match status" value="1"/>
</dbReference>